<feature type="domain" description="AbiEi antitoxin N-terminal" evidence="1">
    <location>
        <begin position="17"/>
        <end position="63"/>
    </location>
</feature>
<evidence type="ECO:0000313" key="2">
    <source>
        <dbReference type="EMBL" id="MCU6743559.1"/>
    </source>
</evidence>
<name>A0ABT2T1C2_9FIRM</name>
<dbReference type="RefSeq" id="WP_262573338.1">
    <property type="nucleotide sequence ID" value="NZ_JAOQKJ010000002.1"/>
</dbReference>
<organism evidence="2 3">
    <name type="scientific">Suilimivivens aceti</name>
    <dbReference type="NCBI Taxonomy" id="2981774"/>
    <lineage>
        <taxon>Bacteria</taxon>
        <taxon>Bacillati</taxon>
        <taxon>Bacillota</taxon>
        <taxon>Clostridia</taxon>
        <taxon>Lachnospirales</taxon>
        <taxon>Lachnospiraceae</taxon>
        <taxon>Suilimivivens</taxon>
    </lineage>
</organism>
<dbReference type="InterPro" id="IPR025159">
    <property type="entry name" value="AbiEi_N"/>
</dbReference>
<reference evidence="2 3" key="1">
    <citation type="journal article" date="2021" name="ISME Commun">
        <title>Automated analysis of genomic sequences facilitates high-throughput and comprehensive description of bacteria.</title>
        <authorList>
            <person name="Hitch T.C.A."/>
        </authorList>
    </citation>
    <scope>NUCLEOTIDE SEQUENCE [LARGE SCALE GENOMIC DNA]</scope>
    <source>
        <strain evidence="2 3">Sanger_18</strain>
    </source>
</reference>
<proteinExistence type="predicted"/>
<evidence type="ECO:0000313" key="3">
    <source>
        <dbReference type="Proteomes" id="UP001652432"/>
    </source>
</evidence>
<evidence type="ECO:0000259" key="1">
    <source>
        <dbReference type="Pfam" id="PF13338"/>
    </source>
</evidence>
<accession>A0ABT2T1C2</accession>
<gene>
    <name evidence="2" type="ORF">OCV77_03410</name>
</gene>
<comment type="caution">
    <text evidence="2">The sequence shown here is derived from an EMBL/GenBank/DDBJ whole genome shotgun (WGS) entry which is preliminary data.</text>
</comment>
<keyword evidence="3" id="KW-1185">Reference proteome</keyword>
<sequence>MWFLIKVGEYVDKKTLLKQVIIEKGGIAKTSDFVAAGIPAVDVVNLCNTGYLERIRHGYYQLADWDTSSEEQLIATLIPKAIICVESALFHYGYSDFAPRKWSIAVPRSMSRTKLDIDALALQTYYVQSEIYELGKTTADFNGVILPVYDRERTICDCFKYRSRLDNEIFNKALNAYVNDSKKDLRNLSEYAKKLRVHKKVTELMEVLLND</sequence>
<dbReference type="EMBL" id="JAOQKJ010000002">
    <property type="protein sequence ID" value="MCU6743559.1"/>
    <property type="molecule type" value="Genomic_DNA"/>
</dbReference>
<protein>
    <submittedName>
        <fullName evidence="2">Type IV toxin-antitoxin system AbiEi family antitoxin domain-containing protein</fullName>
    </submittedName>
</protein>
<dbReference type="Pfam" id="PF13338">
    <property type="entry name" value="AbiEi_4"/>
    <property type="match status" value="1"/>
</dbReference>
<dbReference type="Proteomes" id="UP001652432">
    <property type="component" value="Unassembled WGS sequence"/>
</dbReference>